<evidence type="ECO:0000313" key="1">
    <source>
        <dbReference type="Proteomes" id="UP000887565"/>
    </source>
</evidence>
<dbReference type="WBParaSite" id="nRc.2.0.1.t13421-RA">
    <property type="protein sequence ID" value="nRc.2.0.1.t13421-RA"/>
    <property type="gene ID" value="nRc.2.0.1.g13421"/>
</dbReference>
<evidence type="ECO:0000313" key="2">
    <source>
        <dbReference type="WBParaSite" id="nRc.2.0.1.t13421-RA"/>
    </source>
</evidence>
<organism evidence="1 2">
    <name type="scientific">Romanomermis culicivorax</name>
    <name type="common">Nematode worm</name>
    <dbReference type="NCBI Taxonomy" id="13658"/>
    <lineage>
        <taxon>Eukaryota</taxon>
        <taxon>Metazoa</taxon>
        <taxon>Ecdysozoa</taxon>
        <taxon>Nematoda</taxon>
        <taxon>Enoplea</taxon>
        <taxon>Dorylaimia</taxon>
        <taxon>Mermithida</taxon>
        <taxon>Mermithoidea</taxon>
        <taxon>Mermithidae</taxon>
        <taxon>Romanomermis</taxon>
    </lineage>
</organism>
<protein>
    <submittedName>
        <fullName evidence="2">Uncharacterized protein</fullName>
    </submittedName>
</protein>
<keyword evidence="1" id="KW-1185">Reference proteome</keyword>
<reference evidence="2" key="1">
    <citation type="submission" date="2022-11" db="UniProtKB">
        <authorList>
            <consortium name="WormBaseParasite"/>
        </authorList>
    </citation>
    <scope>IDENTIFICATION</scope>
</reference>
<sequence length="90" mass="9770">MVCGRPGASIELMVTTFSAARDASVMRKGPMKWGWILFALRVLVKRTRSLTAKSRFGALQSKYSLLIAAAESRLALIVSCILSCTCVSIC</sequence>
<dbReference type="AlphaFoldDB" id="A0A915IGX4"/>
<name>A0A915IGX4_ROMCU</name>
<accession>A0A915IGX4</accession>
<dbReference type="Proteomes" id="UP000887565">
    <property type="component" value="Unplaced"/>
</dbReference>
<proteinExistence type="predicted"/>